<evidence type="ECO:0000256" key="4">
    <source>
        <dbReference type="PROSITE-ProRule" id="PRU00335"/>
    </source>
</evidence>
<gene>
    <name evidence="6" type="ORF">KDH_76190</name>
</gene>
<evidence type="ECO:0000256" key="2">
    <source>
        <dbReference type="ARBA" id="ARBA00023125"/>
    </source>
</evidence>
<evidence type="ECO:0000256" key="3">
    <source>
        <dbReference type="ARBA" id="ARBA00023163"/>
    </source>
</evidence>
<protein>
    <recommendedName>
        <fullName evidence="5">HTH tetR-type domain-containing protein</fullName>
    </recommendedName>
</protein>
<evidence type="ECO:0000256" key="1">
    <source>
        <dbReference type="ARBA" id="ARBA00023015"/>
    </source>
</evidence>
<dbReference type="InterPro" id="IPR001647">
    <property type="entry name" value="HTH_TetR"/>
</dbReference>
<dbReference type="EMBL" id="BSRI01000002">
    <property type="protein sequence ID" value="GLV60800.1"/>
    <property type="molecule type" value="Genomic_DNA"/>
</dbReference>
<evidence type="ECO:0000259" key="5">
    <source>
        <dbReference type="PROSITE" id="PS50977"/>
    </source>
</evidence>
<organism evidence="6 7">
    <name type="scientific">Dictyobacter halimunensis</name>
    <dbReference type="NCBI Taxonomy" id="3026934"/>
    <lineage>
        <taxon>Bacteria</taxon>
        <taxon>Bacillati</taxon>
        <taxon>Chloroflexota</taxon>
        <taxon>Ktedonobacteria</taxon>
        <taxon>Ktedonobacterales</taxon>
        <taxon>Dictyobacteraceae</taxon>
        <taxon>Dictyobacter</taxon>
    </lineage>
</organism>
<feature type="domain" description="HTH tetR-type" evidence="5">
    <location>
        <begin position="13"/>
        <end position="72"/>
    </location>
</feature>
<accession>A0ABQ6G5F5</accession>
<comment type="caution">
    <text evidence="6">The sequence shown here is derived from an EMBL/GenBank/DDBJ whole genome shotgun (WGS) entry which is preliminary data.</text>
</comment>
<keyword evidence="2 4" id="KW-0238">DNA-binding</keyword>
<dbReference type="InterPro" id="IPR050109">
    <property type="entry name" value="HTH-type_TetR-like_transc_reg"/>
</dbReference>
<dbReference type="PROSITE" id="PS50977">
    <property type="entry name" value="HTH_TETR_2"/>
    <property type="match status" value="1"/>
</dbReference>
<keyword evidence="7" id="KW-1185">Reference proteome</keyword>
<reference evidence="6 7" key="1">
    <citation type="submission" date="2023-02" db="EMBL/GenBank/DDBJ databases">
        <title>Dictyobacter halimunensis sp. nov., a new member of the class Ktedonobacteria from forest soil in a geothermal area.</title>
        <authorList>
            <person name="Rachmania M.K."/>
            <person name="Ningsih F."/>
            <person name="Sakai Y."/>
            <person name="Yabe S."/>
            <person name="Yokota A."/>
            <person name="Sjamsuridzal W."/>
        </authorList>
    </citation>
    <scope>NUCLEOTIDE SEQUENCE [LARGE SCALE GENOMIC DNA]</scope>
    <source>
        <strain evidence="6 7">S3.2.2.5</strain>
    </source>
</reference>
<dbReference type="InterPro" id="IPR009057">
    <property type="entry name" value="Homeodomain-like_sf"/>
</dbReference>
<evidence type="ECO:0000313" key="6">
    <source>
        <dbReference type="EMBL" id="GLV60800.1"/>
    </source>
</evidence>
<dbReference type="Proteomes" id="UP001344906">
    <property type="component" value="Unassembled WGS sequence"/>
</dbReference>
<evidence type="ECO:0000313" key="7">
    <source>
        <dbReference type="Proteomes" id="UP001344906"/>
    </source>
</evidence>
<keyword evidence="1" id="KW-0805">Transcription regulation</keyword>
<sequence>MPRTAEAKQRLREEQREHILEAAKHVFARKGLAATVDDVAIHAGVSHGLAYRYFANKEAIFFAIIKQALQAPSADLQRVLDMPGTPGERLKWLLSAFVESRRHPETFLLLDQVLSSQTVPNELRELVRKRSQDLQSVLRQLIIEGQETFEVAAGDPDQLVRAIFAYVDGIPRWALYDPEHYQEHFPDADIFLRLLQP</sequence>
<name>A0ABQ6G5F5_9CHLR</name>
<dbReference type="Pfam" id="PF00440">
    <property type="entry name" value="TetR_N"/>
    <property type="match status" value="1"/>
</dbReference>
<dbReference type="Gene3D" id="1.10.357.10">
    <property type="entry name" value="Tetracycline Repressor, domain 2"/>
    <property type="match status" value="1"/>
</dbReference>
<dbReference type="Gene3D" id="1.10.10.60">
    <property type="entry name" value="Homeodomain-like"/>
    <property type="match status" value="1"/>
</dbReference>
<dbReference type="PRINTS" id="PR00455">
    <property type="entry name" value="HTHTETR"/>
</dbReference>
<keyword evidence="3" id="KW-0804">Transcription</keyword>
<dbReference type="InterPro" id="IPR023772">
    <property type="entry name" value="DNA-bd_HTH_TetR-type_CS"/>
</dbReference>
<dbReference type="PANTHER" id="PTHR30055:SF151">
    <property type="entry name" value="TRANSCRIPTIONAL REGULATORY PROTEIN"/>
    <property type="match status" value="1"/>
</dbReference>
<dbReference type="Pfam" id="PF17932">
    <property type="entry name" value="TetR_C_24"/>
    <property type="match status" value="1"/>
</dbReference>
<dbReference type="PANTHER" id="PTHR30055">
    <property type="entry name" value="HTH-TYPE TRANSCRIPTIONAL REGULATOR RUTR"/>
    <property type="match status" value="1"/>
</dbReference>
<dbReference type="SUPFAM" id="SSF46689">
    <property type="entry name" value="Homeodomain-like"/>
    <property type="match status" value="1"/>
</dbReference>
<dbReference type="InterPro" id="IPR036271">
    <property type="entry name" value="Tet_transcr_reg_TetR-rel_C_sf"/>
</dbReference>
<proteinExistence type="predicted"/>
<dbReference type="InterPro" id="IPR041490">
    <property type="entry name" value="KstR2_TetR_C"/>
</dbReference>
<feature type="DNA-binding region" description="H-T-H motif" evidence="4">
    <location>
        <begin position="35"/>
        <end position="54"/>
    </location>
</feature>
<dbReference type="RefSeq" id="WP_338257971.1">
    <property type="nucleotide sequence ID" value="NZ_BSRI01000002.1"/>
</dbReference>
<dbReference type="SUPFAM" id="SSF48498">
    <property type="entry name" value="Tetracyclin repressor-like, C-terminal domain"/>
    <property type="match status" value="1"/>
</dbReference>
<dbReference type="PROSITE" id="PS01081">
    <property type="entry name" value="HTH_TETR_1"/>
    <property type="match status" value="1"/>
</dbReference>